<feature type="non-terminal residue" evidence="1">
    <location>
        <position position="1"/>
    </location>
</feature>
<sequence length="68" mass="7868">ASKQNLCEIKWRSVSFVRARRAEKGVWGKCPEGVASRPYGVKMPASPSLFRRRRISCQRSWRAAKIIY</sequence>
<dbReference type="Proteomes" id="UP000228949">
    <property type="component" value="Unassembled WGS sequence"/>
</dbReference>
<evidence type="ECO:0000313" key="2">
    <source>
        <dbReference type="Proteomes" id="UP000228949"/>
    </source>
</evidence>
<dbReference type="AlphaFoldDB" id="A0A2M7B674"/>
<name>A0A2M7B674_9BACT</name>
<comment type="caution">
    <text evidence="1">The sequence shown here is derived from an EMBL/GenBank/DDBJ whole genome shotgun (WGS) entry which is preliminary data.</text>
</comment>
<protein>
    <submittedName>
        <fullName evidence="1">Uncharacterized protein</fullName>
    </submittedName>
</protein>
<dbReference type="EMBL" id="PEVJ01000021">
    <property type="protein sequence ID" value="PIU98539.1"/>
    <property type="molecule type" value="Genomic_DNA"/>
</dbReference>
<accession>A0A2M7B674</accession>
<evidence type="ECO:0000313" key="1">
    <source>
        <dbReference type="EMBL" id="PIU98539.1"/>
    </source>
</evidence>
<gene>
    <name evidence="1" type="ORF">COS61_00800</name>
</gene>
<organism evidence="1 2">
    <name type="scientific">Candidatus Wolfebacteria bacterium CG03_land_8_20_14_0_80_40_12</name>
    <dbReference type="NCBI Taxonomy" id="1975069"/>
    <lineage>
        <taxon>Bacteria</taxon>
        <taxon>Candidatus Wolfeibacteriota</taxon>
    </lineage>
</organism>
<proteinExistence type="predicted"/>
<reference evidence="2" key="1">
    <citation type="submission" date="2017-09" db="EMBL/GenBank/DDBJ databases">
        <title>Depth-based differentiation of microbial function through sediment-hosted aquifers and enrichment of novel symbionts in the deep terrestrial subsurface.</title>
        <authorList>
            <person name="Probst A.J."/>
            <person name="Ladd B."/>
            <person name="Jarett J.K."/>
            <person name="Geller-Mcgrath D.E."/>
            <person name="Sieber C.M.K."/>
            <person name="Emerson J.B."/>
            <person name="Anantharaman K."/>
            <person name="Thomas B.C."/>
            <person name="Malmstrom R."/>
            <person name="Stieglmeier M."/>
            <person name="Klingl A."/>
            <person name="Woyke T."/>
            <person name="Ryan C.M."/>
            <person name="Banfield J.F."/>
        </authorList>
    </citation>
    <scope>NUCLEOTIDE SEQUENCE [LARGE SCALE GENOMIC DNA]</scope>
</reference>